<comment type="caution">
    <text evidence="1">The sequence shown here is derived from an EMBL/GenBank/DDBJ whole genome shotgun (WGS) entry which is preliminary data.</text>
</comment>
<feature type="non-terminal residue" evidence="1">
    <location>
        <position position="1"/>
    </location>
</feature>
<accession>A0ACA9R076</accession>
<dbReference type="EMBL" id="CAJVPU010057237">
    <property type="protein sequence ID" value="CAG8771702.1"/>
    <property type="molecule type" value="Genomic_DNA"/>
</dbReference>
<evidence type="ECO:0000313" key="1">
    <source>
        <dbReference type="EMBL" id="CAG8771702.1"/>
    </source>
</evidence>
<proteinExistence type="predicted"/>
<sequence>PVMKKEFIIASVKISVAIYVEWNLWLCKTVGEAGSLSDSFSGGVLSASRRSLSRKSSG</sequence>
<reference evidence="1" key="1">
    <citation type="submission" date="2021-06" db="EMBL/GenBank/DDBJ databases">
        <authorList>
            <person name="Kallberg Y."/>
            <person name="Tangrot J."/>
            <person name="Rosling A."/>
        </authorList>
    </citation>
    <scope>NUCLEOTIDE SEQUENCE</scope>
    <source>
        <strain evidence="1">IL203A</strain>
    </source>
</reference>
<name>A0ACA9R076_9GLOM</name>
<dbReference type="Proteomes" id="UP000789702">
    <property type="component" value="Unassembled WGS sequence"/>
</dbReference>
<evidence type="ECO:0000313" key="2">
    <source>
        <dbReference type="Proteomes" id="UP000789702"/>
    </source>
</evidence>
<gene>
    <name evidence="1" type="ORF">DHETER_LOCUS15869</name>
</gene>
<protein>
    <submittedName>
        <fullName evidence="1">11540_t:CDS:1</fullName>
    </submittedName>
</protein>
<keyword evidence="2" id="KW-1185">Reference proteome</keyword>
<organism evidence="1 2">
    <name type="scientific">Dentiscutata heterogama</name>
    <dbReference type="NCBI Taxonomy" id="1316150"/>
    <lineage>
        <taxon>Eukaryota</taxon>
        <taxon>Fungi</taxon>
        <taxon>Fungi incertae sedis</taxon>
        <taxon>Mucoromycota</taxon>
        <taxon>Glomeromycotina</taxon>
        <taxon>Glomeromycetes</taxon>
        <taxon>Diversisporales</taxon>
        <taxon>Gigasporaceae</taxon>
        <taxon>Dentiscutata</taxon>
    </lineage>
</organism>
<feature type="non-terminal residue" evidence="1">
    <location>
        <position position="58"/>
    </location>
</feature>